<reference evidence="7" key="1">
    <citation type="submission" date="2017-02" db="EMBL/GenBank/DDBJ databases">
        <title>Parasitoid Jewel Wasp Mounts Multi-Pronged Neurochemical Attack to Hijack a Host Brain.</title>
        <authorList>
            <person name="Arvidson R.S."/>
            <person name="Kaiser M."/>
            <person name="Libersat F."/>
            <person name="Adams M.E."/>
        </authorList>
    </citation>
    <scope>NUCLEOTIDE SEQUENCE</scope>
    <source>
        <strain evidence="7">253</strain>
    </source>
</reference>
<evidence type="ECO:0000256" key="1">
    <source>
        <dbReference type="ARBA" id="ARBA00001576"/>
    </source>
</evidence>
<evidence type="ECO:0000313" key="7">
    <source>
        <dbReference type="EMBL" id="ARK20035.1"/>
    </source>
</evidence>
<dbReference type="PANTHER" id="PTHR23403">
    <property type="entry name" value="TREHALASE"/>
    <property type="match status" value="1"/>
</dbReference>
<evidence type="ECO:0000256" key="5">
    <source>
        <dbReference type="ARBA" id="ARBA00030473"/>
    </source>
</evidence>
<comment type="similarity">
    <text evidence="2">Belongs to the glycosyl hydrolase 37 family.</text>
</comment>
<protein>
    <recommendedName>
        <fullName evidence="4">Trehalase</fullName>
        <ecNumber evidence="3">3.2.1.28</ecNumber>
    </recommendedName>
    <alternativeName>
        <fullName evidence="5">Alpha,alpha-trehalase</fullName>
    </alternativeName>
    <alternativeName>
        <fullName evidence="6">Alpha,alpha-trehalose glucohydrolase</fullName>
    </alternativeName>
</protein>
<dbReference type="Gene3D" id="1.50.10.10">
    <property type="match status" value="1"/>
</dbReference>
<proteinExistence type="evidence at transcript level"/>
<evidence type="ECO:0000256" key="4">
    <source>
        <dbReference type="ARBA" id="ARBA00019905"/>
    </source>
</evidence>
<comment type="catalytic activity">
    <reaction evidence="1">
        <text>alpha,alpha-trehalose + H2O = alpha-D-glucose + beta-D-glucose</text>
        <dbReference type="Rhea" id="RHEA:32675"/>
        <dbReference type="ChEBI" id="CHEBI:15377"/>
        <dbReference type="ChEBI" id="CHEBI:15903"/>
        <dbReference type="ChEBI" id="CHEBI:16551"/>
        <dbReference type="ChEBI" id="CHEBI:17925"/>
        <dbReference type="EC" id="3.2.1.28"/>
    </reaction>
</comment>
<dbReference type="AlphaFoldDB" id="A0A1W6EWF5"/>
<dbReference type="InterPro" id="IPR001661">
    <property type="entry name" value="Glyco_hydro_37"/>
</dbReference>
<sequence length="109" mass="12795">MDRIICVCGALSSCRIFQKAQHYAKIAESWQEAIDNVLWNEESGIWFDYDIKNNKVRKSFYPSNLVPLYTRSYDKKNGAKYAQRAVAYLHREKIDTFFGKSLHCLLLDH</sequence>
<accession>A0A1W6EWF5</accession>
<dbReference type="SUPFAM" id="SSF48208">
    <property type="entry name" value="Six-hairpin glycosidases"/>
    <property type="match status" value="1"/>
</dbReference>
<dbReference type="InterPro" id="IPR012341">
    <property type="entry name" value="6hp_glycosidase-like_sf"/>
</dbReference>
<dbReference type="Pfam" id="PF01204">
    <property type="entry name" value="Trehalase"/>
    <property type="match status" value="1"/>
</dbReference>
<dbReference type="InterPro" id="IPR008928">
    <property type="entry name" value="6-hairpin_glycosidase_sf"/>
</dbReference>
<dbReference type="GO" id="GO:0004555">
    <property type="term" value="F:alpha,alpha-trehalase activity"/>
    <property type="evidence" value="ECO:0007669"/>
    <property type="project" value="UniProtKB-EC"/>
</dbReference>
<dbReference type="GO" id="GO:0005993">
    <property type="term" value="P:trehalose catabolic process"/>
    <property type="evidence" value="ECO:0007669"/>
    <property type="project" value="TreeGrafter"/>
</dbReference>
<organism evidence="7">
    <name type="scientific">Ampulex compressa</name>
    <name type="common">Emerald cockroach wasp</name>
    <dbReference type="NCBI Taxonomy" id="860918"/>
    <lineage>
        <taxon>Eukaryota</taxon>
        <taxon>Metazoa</taxon>
        <taxon>Ecdysozoa</taxon>
        <taxon>Arthropoda</taxon>
        <taxon>Hexapoda</taxon>
        <taxon>Insecta</taxon>
        <taxon>Pterygota</taxon>
        <taxon>Neoptera</taxon>
        <taxon>Endopterygota</taxon>
        <taxon>Hymenoptera</taxon>
        <taxon>Apocrita</taxon>
        <taxon>Aculeata</taxon>
        <taxon>Apoidea</taxon>
        <taxon>Ampulicidae</taxon>
        <taxon>Ampulicini</taxon>
        <taxon>Ampulex</taxon>
    </lineage>
</organism>
<evidence type="ECO:0000256" key="2">
    <source>
        <dbReference type="ARBA" id="ARBA00005615"/>
    </source>
</evidence>
<dbReference type="EC" id="3.2.1.28" evidence="3"/>
<evidence type="ECO:0000256" key="6">
    <source>
        <dbReference type="ARBA" id="ARBA00031637"/>
    </source>
</evidence>
<dbReference type="PANTHER" id="PTHR23403:SF1">
    <property type="entry name" value="TREHALASE"/>
    <property type="match status" value="1"/>
</dbReference>
<dbReference type="EMBL" id="KY563626">
    <property type="protein sequence ID" value="ARK20035.1"/>
    <property type="molecule type" value="mRNA"/>
</dbReference>
<evidence type="ECO:0000256" key="3">
    <source>
        <dbReference type="ARBA" id="ARBA00012757"/>
    </source>
</evidence>
<name>A0A1W6EWF5_AMPCP</name>